<dbReference type="Proteomes" id="UP000284605">
    <property type="component" value="Unassembled WGS sequence"/>
</dbReference>
<name>A0A418W8M2_9PROT</name>
<evidence type="ECO:0000259" key="3">
    <source>
        <dbReference type="Pfam" id="PF13372"/>
    </source>
</evidence>
<feature type="signal peptide" evidence="2">
    <location>
        <begin position="1"/>
        <end position="19"/>
    </location>
</feature>
<dbReference type="EMBL" id="QYUK01000011">
    <property type="protein sequence ID" value="RJF86357.1"/>
    <property type="molecule type" value="Genomic_DNA"/>
</dbReference>
<evidence type="ECO:0000313" key="4">
    <source>
        <dbReference type="EMBL" id="RJF86357.1"/>
    </source>
</evidence>
<keyword evidence="5" id="KW-1185">Reference proteome</keyword>
<protein>
    <submittedName>
        <fullName evidence="4">Alginate export family protein</fullName>
    </submittedName>
</protein>
<proteinExistence type="predicted"/>
<sequence length="491" mass="53590">MALSGAGLVALGLAAPAGAQTAAQPAAAPAPAAPAAAPASPPRVNPPGLPSRSPTERWREDHSALADPAKRTGFFAPLKYIPLSEGENPIYLTLGGEYRLRFDDFSENAAFGLRGVDDDDYLQQRAMVYADLHFGSVARVFVELSDTRTWGKEATLTASDQSMTELQQAFVDLTAGTSKTSTITLRAGRQEIPLGSGRLLGVRDAPNQRRSYDGLRGMFESDGYTVSAFWTRPVLNGLESFDDEPDDNLEFKGVYATLPIAKGKPFSLSADVYLMNYDRDGASFQGATGEEDRNTIGVRLFGTLDDFDYNWEFVYQFGQFGDSDISAYAFGTDTGYTLSDVVLKPRLGVKFDIASGDDSRTDGELNTFNPLFPNNAYFTLASLTGYSNLVSVFPSLRIQPLDELTLSAGADFLWRQTGNDSVYMANMAVAPRTILNDDKDIGTAYVLEANWRPVQYITVVGQYVNFQTDDAIRLAGGDDVNFFQLRTTLRF</sequence>
<accession>A0A418W8M2</accession>
<feature type="compositionally biased region" description="Low complexity" evidence="1">
    <location>
        <begin position="20"/>
        <end position="38"/>
    </location>
</feature>
<feature type="chain" id="PRO_5019462696" evidence="2">
    <location>
        <begin position="20"/>
        <end position="491"/>
    </location>
</feature>
<evidence type="ECO:0000256" key="1">
    <source>
        <dbReference type="SAM" id="MobiDB-lite"/>
    </source>
</evidence>
<feature type="region of interest" description="Disordered" evidence="1">
    <location>
        <begin position="20"/>
        <end position="64"/>
    </location>
</feature>
<dbReference type="Pfam" id="PF13372">
    <property type="entry name" value="Alginate_exp"/>
    <property type="match status" value="1"/>
</dbReference>
<gene>
    <name evidence="4" type="ORF">D3874_04395</name>
</gene>
<feature type="domain" description="Alginate export" evidence="3">
    <location>
        <begin position="91"/>
        <end position="481"/>
    </location>
</feature>
<organism evidence="4 5">
    <name type="scientific">Oleomonas cavernae</name>
    <dbReference type="NCBI Taxonomy" id="2320859"/>
    <lineage>
        <taxon>Bacteria</taxon>
        <taxon>Pseudomonadati</taxon>
        <taxon>Pseudomonadota</taxon>
        <taxon>Alphaproteobacteria</taxon>
        <taxon>Acetobacterales</taxon>
        <taxon>Acetobacteraceae</taxon>
        <taxon>Oleomonas</taxon>
    </lineage>
</organism>
<keyword evidence="2" id="KW-0732">Signal</keyword>
<reference evidence="4 5" key="1">
    <citation type="submission" date="2018-09" db="EMBL/GenBank/DDBJ databases">
        <authorList>
            <person name="Zhu H."/>
        </authorList>
    </citation>
    <scope>NUCLEOTIDE SEQUENCE [LARGE SCALE GENOMIC DNA]</scope>
    <source>
        <strain evidence="4 5">K1W22B-8</strain>
    </source>
</reference>
<feature type="compositionally biased region" description="Pro residues" evidence="1">
    <location>
        <begin position="39"/>
        <end position="49"/>
    </location>
</feature>
<dbReference type="InterPro" id="IPR025388">
    <property type="entry name" value="Alginate_export_dom"/>
</dbReference>
<comment type="caution">
    <text evidence="4">The sequence shown here is derived from an EMBL/GenBank/DDBJ whole genome shotgun (WGS) entry which is preliminary data.</text>
</comment>
<evidence type="ECO:0000313" key="5">
    <source>
        <dbReference type="Proteomes" id="UP000284605"/>
    </source>
</evidence>
<dbReference type="AlphaFoldDB" id="A0A418W8M2"/>
<feature type="compositionally biased region" description="Basic and acidic residues" evidence="1">
    <location>
        <begin position="54"/>
        <end position="64"/>
    </location>
</feature>
<evidence type="ECO:0000256" key="2">
    <source>
        <dbReference type="SAM" id="SignalP"/>
    </source>
</evidence>